<feature type="compositionally biased region" description="Polar residues" evidence="1">
    <location>
        <begin position="44"/>
        <end position="61"/>
    </location>
</feature>
<protein>
    <submittedName>
        <fullName evidence="2">Uncharacterized protein</fullName>
    </submittedName>
</protein>
<feature type="compositionally biased region" description="Polar residues" evidence="1">
    <location>
        <begin position="83"/>
        <end position="99"/>
    </location>
</feature>
<dbReference type="AlphaFoldDB" id="A0A210R3Z9"/>
<dbReference type="Proteomes" id="UP000242188">
    <property type="component" value="Unassembled WGS sequence"/>
</dbReference>
<dbReference type="EMBL" id="NEDP02000532">
    <property type="protein sequence ID" value="OWF55676.1"/>
    <property type="molecule type" value="Genomic_DNA"/>
</dbReference>
<evidence type="ECO:0000313" key="2">
    <source>
        <dbReference type="EMBL" id="OWF55676.1"/>
    </source>
</evidence>
<gene>
    <name evidence="2" type="ORF">KP79_PYT08914</name>
</gene>
<name>A0A210R3Z9_MIZYE</name>
<keyword evidence="3" id="KW-1185">Reference proteome</keyword>
<proteinExistence type="predicted"/>
<feature type="compositionally biased region" description="Polar residues" evidence="1">
    <location>
        <begin position="1"/>
        <end position="11"/>
    </location>
</feature>
<accession>A0A210R3Z9</accession>
<sequence length="99" mass="11062">MSSQGLTTTTPRGHPQDGDHQARLKQLHKVITRTETNGKDKNNLTKQSQGRRPQGQTSTTPRGHHKDGDHQVRLKQLHKGITRTETNGKDNNNLTKPSP</sequence>
<feature type="region of interest" description="Disordered" evidence="1">
    <location>
        <begin position="1"/>
        <end position="99"/>
    </location>
</feature>
<evidence type="ECO:0000313" key="3">
    <source>
        <dbReference type="Proteomes" id="UP000242188"/>
    </source>
</evidence>
<comment type="caution">
    <text evidence="2">The sequence shown here is derived from an EMBL/GenBank/DDBJ whole genome shotgun (WGS) entry which is preliminary data.</text>
</comment>
<evidence type="ECO:0000256" key="1">
    <source>
        <dbReference type="SAM" id="MobiDB-lite"/>
    </source>
</evidence>
<reference evidence="2 3" key="1">
    <citation type="journal article" date="2017" name="Nat. Ecol. Evol.">
        <title>Scallop genome provides insights into evolution of bilaterian karyotype and development.</title>
        <authorList>
            <person name="Wang S."/>
            <person name="Zhang J."/>
            <person name="Jiao W."/>
            <person name="Li J."/>
            <person name="Xun X."/>
            <person name="Sun Y."/>
            <person name="Guo X."/>
            <person name="Huan P."/>
            <person name="Dong B."/>
            <person name="Zhang L."/>
            <person name="Hu X."/>
            <person name="Sun X."/>
            <person name="Wang J."/>
            <person name="Zhao C."/>
            <person name="Wang Y."/>
            <person name="Wang D."/>
            <person name="Huang X."/>
            <person name="Wang R."/>
            <person name="Lv J."/>
            <person name="Li Y."/>
            <person name="Zhang Z."/>
            <person name="Liu B."/>
            <person name="Lu W."/>
            <person name="Hui Y."/>
            <person name="Liang J."/>
            <person name="Zhou Z."/>
            <person name="Hou R."/>
            <person name="Li X."/>
            <person name="Liu Y."/>
            <person name="Li H."/>
            <person name="Ning X."/>
            <person name="Lin Y."/>
            <person name="Zhao L."/>
            <person name="Xing Q."/>
            <person name="Dou J."/>
            <person name="Li Y."/>
            <person name="Mao J."/>
            <person name="Guo H."/>
            <person name="Dou H."/>
            <person name="Li T."/>
            <person name="Mu C."/>
            <person name="Jiang W."/>
            <person name="Fu Q."/>
            <person name="Fu X."/>
            <person name="Miao Y."/>
            <person name="Liu J."/>
            <person name="Yu Q."/>
            <person name="Li R."/>
            <person name="Liao H."/>
            <person name="Li X."/>
            <person name="Kong Y."/>
            <person name="Jiang Z."/>
            <person name="Chourrout D."/>
            <person name="Li R."/>
            <person name="Bao Z."/>
        </authorList>
    </citation>
    <scope>NUCLEOTIDE SEQUENCE [LARGE SCALE GENOMIC DNA]</scope>
    <source>
        <strain evidence="2 3">PY_sf001</strain>
    </source>
</reference>
<organism evidence="2 3">
    <name type="scientific">Mizuhopecten yessoensis</name>
    <name type="common">Japanese scallop</name>
    <name type="synonym">Patinopecten yessoensis</name>
    <dbReference type="NCBI Taxonomy" id="6573"/>
    <lineage>
        <taxon>Eukaryota</taxon>
        <taxon>Metazoa</taxon>
        <taxon>Spiralia</taxon>
        <taxon>Lophotrochozoa</taxon>
        <taxon>Mollusca</taxon>
        <taxon>Bivalvia</taxon>
        <taxon>Autobranchia</taxon>
        <taxon>Pteriomorphia</taxon>
        <taxon>Pectinida</taxon>
        <taxon>Pectinoidea</taxon>
        <taxon>Pectinidae</taxon>
        <taxon>Mizuhopecten</taxon>
    </lineage>
</organism>